<dbReference type="PATRIC" id="fig|1303518.3.peg.1791"/>
<organism evidence="1 2">
    <name type="scientific">Chthonomonas calidirosea (strain DSM 23976 / ICMP 18418 / T49)</name>
    <dbReference type="NCBI Taxonomy" id="1303518"/>
    <lineage>
        <taxon>Bacteria</taxon>
        <taxon>Bacillati</taxon>
        <taxon>Armatimonadota</taxon>
        <taxon>Chthonomonadia</taxon>
        <taxon>Chthonomonadales</taxon>
        <taxon>Chthonomonadaceae</taxon>
        <taxon>Chthonomonas</taxon>
    </lineage>
</organism>
<dbReference type="InParanoid" id="S0EYN3"/>
<keyword evidence="1" id="KW-0315">Glutamine amidotransferase</keyword>
<accession>S0EYN3</accession>
<evidence type="ECO:0000313" key="2">
    <source>
        <dbReference type="Proteomes" id="UP000014227"/>
    </source>
</evidence>
<evidence type="ECO:0000313" key="1">
    <source>
        <dbReference type="EMBL" id="CCW35549.1"/>
    </source>
</evidence>
<dbReference type="Gene3D" id="3.40.50.880">
    <property type="match status" value="1"/>
</dbReference>
<keyword evidence="2" id="KW-1185">Reference proteome</keyword>
<keyword evidence="1" id="KW-0808">Transferase</keyword>
<dbReference type="AlphaFoldDB" id="S0EYN3"/>
<dbReference type="OrthoDB" id="9813383at2"/>
<dbReference type="PANTHER" id="PTHR43235">
    <property type="entry name" value="GLUTAMINE AMIDOTRANSFERASE PB2B2.05-RELATED"/>
    <property type="match status" value="1"/>
</dbReference>
<dbReference type="eggNOG" id="COG2071">
    <property type="taxonomic scope" value="Bacteria"/>
</dbReference>
<dbReference type="SUPFAM" id="SSF52317">
    <property type="entry name" value="Class I glutamine amidotransferase-like"/>
    <property type="match status" value="1"/>
</dbReference>
<dbReference type="InterPro" id="IPR011697">
    <property type="entry name" value="Peptidase_C26"/>
</dbReference>
<dbReference type="PANTHER" id="PTHR43235:SF1">
    <property type="entry name" value="GLUTAMINE AMIDOTRANSFERASE PB2B2.05-RELATED"/>
    <property type="match status" value="1"/>
</dbReference>
<dbReference type="Pfam" id="PF07722">
    <property type="entry name" value="Peptidase_C26"/>
    <property type="match status" value="1"/>
</dbReference>
<dbReference type="RefSeq" id="WP_016483079.1">
    <property type="nucleotide sequence ID" value="NC_021487.1"/>
</dbReference>
<dbReference type="GO" id="GO:0005829">
    <property type="term" value="C:cytosol"/>
    <property type="evidence" value="ECO:0007669"/>
    <property type="project" value="TreeGrafter"/>
</dbReference>
<reference evidence="2" key="1">
    <citation type="submission" date="2013-03" db="EMBL/GenBank/DDBJ databases">
        <title>Genome sequence of Chthonomonas calidirosea, the first sequenced genome from the Armatimonadetes phylum (formally candidate division OP10).</title>
        <authorList>
            <person name="Lee K.C.Y."/>
            <person name="Morgan X.C."/>
            <person name="Dunfield P.F."/>
            <person name="Tamas I."/>
            <person name="Houghton K.M."/>
            <person name="Vyssotski M."/>
            <person name="Ryan J.L.J."/>
            <person name="Lagutin K."/>
            <person name="McDonald I.R."/>
            <person name="Stott M.B."/>
        </authorList>
    </citation>
    <scope>NUCLEOTIDE SEQUENCE [LARGE SCALE GENOMIC DNA]</scope>
    <source>
        <strain evidence="2">DSM 23976 / ICMP 18418 / T49</strain>
    </source>
</reference>
<dbReference type="InterPro" id="IPR029062">
    <property type="entry name" value="Class_I_gatase-like"/>
</dbReference>
<dbReference type="GO" id="GO:0016740">
    <property type="term" value="F:transferase activity"/>
    <property type="evidence" value="ECO:0007669"/>
    <property type="project" value="UniProtKB-KW"/>
</dbReference>
<dbReference type="GO" id="GO:0006598">
    <property type="term" value="P:polyamine catabolic process"/>
    <property type="evidence" value="ECO:0007669"/>
    <property type="project" value="TreeGrafter"/>
</dbReference>
<protein>
    <submittedName>
        <fullName evidence="1">Predicted glutamine amidotransferases</fullName>
    </submittedName>
</protein>
<dbReference type="EMBL" id="HF951689">
    <property type="protein sequence ID" value="CCW35549.1"/>
    <property type="molecule type" value="Genomic_DNA"/>
</dbReference>
<dbReference type="GO" id="GO:0033969">
    <property type="term" value="F:gamma-glutamyl-gamma-aminobutyrate hydrolase activity"/>
    <property type="evidence" value="ECO:0007669"/>
    <property type="project" value="TreeGrafter"/>
</dbReference>
<dbReference type="PROSITE" id="PS51273">
    <property type="entry name" value="GATASE_TYPE_1"/>
    <property type="match status" value="1"/>
</dbReference>
<dbReference type="FunFam" id="3.40.50.880:FF:000030">
    <property type="entry name" value="Gamma-glutamyl-gamma-aminobutyrate hydrolase PuuD"/>
    <property type="match status" value="1"/>
</dbReference>
<dbReference type="HOGENOM" id="CLU_030756_2_1_0"/>
<dbReference type="Proteomes" id="UP000014227">
    <property type="component" value="Chromosome I"/>
</dbReference>
<dbReference type="KEGG" id="ccz:CCALI_01736"/>
<name>S0EYN3_CHTCT</name>
<dbReference type="STRING" id="454171.CP488_02356"/>
<dbReference type="InterPro" id="IPR044668">
    <property type="entry name" value="PuuD-like"/>
</dbReference>
<dbReference type="CDD" id="cd01745">
    <property type="entry name" value="GATase1_2"/>
    <property type="match status" value="1"/>
</dbReference>
<sequence>MSRKVVGITCGITEATGTSGPRHVLNDAYVRAIEEAGGIPIVLPSLSLPSPETWMGYLDAIDGLLLTGGADIDPTFYGQPRHEKLGEVQPVRDATEIPLVQKAIERDLPIFGICRGIQTLNVALGGTLYQDLPSEFPSEIHHRQTDLGYRRSDFSHSITIEPDSRLAAIVGCTEMPVNSLHHQAVRDVAPGLRVVARAPDGVIEGLESDRHHFILAVQFHPEETAVHDPRSKRLFEAFLAAL</sequence>
<gene>
    <name evidence="1" type="ORF">CCALI_01736</name>
</gene>
<proteinExistence type="predicted"/>